<accession>A0AAN6KK84</accession>
<dbReference type="Gene3D" id="3.60.110.10">
    <property type="entry name" value="Carbon-nitrogen hydrolase"/>
    <property type="match status" value="1"/>
</dbReference>
<dbReference type="InterPro" id="IPR044149">
    <property type="entry name" value="Nitrilases_CHs"/>
</dbReference>
<reference evidence="3" key="1">
    <citation type="submission" date="2023-06" db="EMBL/GenBank/DDBJ databases">
        <title>Black Yeasts Isolated from many extreme environments.</title>
        <authorList>
            <person name="Coleine C."/>
            <person name="Stajich J.E."/>
            <person name="Selbmann L."/>
        </authorList>
    </citation>
    <scope>NUCLEOTIDE SEQUENCE</scope>
    <source>
        <strain evidence="3">CCFEE 5200</strain>
    </source>
</reference>
<dbReference type="Proteomes" id="UP001175353">
    <property type="component" value="Unassembled WGS sequence"/>
</dbReference>
<dbReference type="GO" id="GO:0003824">
    <property type="term" value="F:catalytic activity"/>
    <property type="evidence" value="ECO:0007669"/>
    <property type="project" value="InterPro"/>
</dbReference>
<sequence>MSAWLPKVRVAACNVAPVFLDTAKTVQKTVSLIREAANNRADLVVFPETYIPTFPLWSLGNAENKQQAAISAPIDNHTFFNRLAQESLLIDGKEMRTLQQACAQNRIYAHIGFNERSPHSLGCLWNSSVLISDSGQILNHHRKIMPTFYEKLVWSPGDGAGLRVVDTQRLGKIGSLICGENTNPLARWSLMAQGEQLHISSWPPVWPTRRVTAAAGNNAAGAAGKQYDNLAANRVWARRLWGRRGSRMGSWI</sequence>
<evidence type="ECO:0000259" key="2">
    <source>
        <dbReference type="PROSITE" id="PS50263"/>
    </source>
</evidence>
<evidence type="ECO:0000256" key="1">
    <source>
        <dbReference type="ARBA" id="ARBA00008129"/>
    </source>
</evidence>
<dbReference type="PANTHER" id="PTHR46044">
    <property type="entry name" value="NITRILASE"/>
    <property type="match status" value="1"/>
</dbReference>
<dbReference type="SUPFAM" id="SSF56317">
    <property type="entry name" value="Carbon-nitrogen hydrolase"/>
    <property type="match status" value="1"/>
</dbReference>
<evidence type="ECO:0000313" key="3">
    <source>
        <dbReference type="EMBL" id="KAK0987032.1"/>
    </source>
</evidence>
<dbReference type="InterPro" id="IPR003010">
    <property type="entry name" value="C-N_Hydrolase"/>
</dbReference>
<protein>
    <recommendedName>
        <fullName evidence="2">CN hydrolase domain-containing protein</fullName>
    </recommendedName>
</protein>
<organism evidence="3 4">
    <name type="scientific">Friedmanniomyces endolithicus</name>
    <dbReference type="NCBI Taxonomy" id="329885"/>
    <lineage>
        <taxon>Eukaryota</taxon>
        <taxon>Fungi</taxon>
        <taxon>Dikarya</taxon>
        <taxon>Ascomycota</taxon>
        <taxon>Pezizomycotina</taxon>
        <taxon>Dothideomycetes</taxon>
        <taxon>Dothideomycetidae</taxon>
        <taxon>Mycosphaerellales</taxon>
        <taxon>Teratosphaeriaceae</taxon>
        <taxon>Friedmanniomyces</taxon>
    </lineage>
</organism>
<dbReference type="EMBL" id="JAUJLE010000085">
    <property type="protein sequence ID" value="KAK0987032.1"/>
    <property type="molecule type" value="Genomic_DNA"/>
</dbReference>
<evidence type="ECO:0000313" key="4">
    <source>
        <dbReference type="Proteomes" id="UP001175353"/>
    </source>
</evidence>
<gene>
    <name evidence="3" type="ORF">LTR91_010082</name>
</gene>
<name>A0AAN6KK84_9PEZI</name>
<feature type="domain" description="CN hydrolase" evidence="2">
    <location>
        <begin position="8"/>
        <end position="252"/>
    </location>
</feature>
<comment type="caution">
    <text evidence="3">The sequence shown here is derived from an EMBL/GenBank/DDBJ whole genome shotgun (WGS) entry which is preliminary data.</text>
</comment>
<proteinExistence type="inferred from homology"/>
<dbReference type="PANTHER" id="PTHR46044:SF2">
    <property type="entry name" value="CN HYDROLASE DOMAIN-CONTAINING PROTEIN"/>
    <property type="match status" value="1"/>
</dbReference>
<dbReference type="AlphaFoldDB" id="A0AAN6KK84"/>
<dbReference type="PROSITE" id="PS50263">
    <property type="entry name" value="CN_HYDROLASE"/>
    <property type="match status" value="1"/>
</dbReference>
<dbReference type="InterPro" id="IPR036526">
    <property type="entry name" value="C-N_Hydrolase_sf"/>
</dbReference>
<keyword evidence="4" id="KW-1185">Reference proteome</keyword>
<comment type="similarity">
    <text evidence="1">Belongs to the carbon-nitrogen hydrolase superfamily. Nitrilase family.</text>
</comment>
<dbReference type="Pfam" id="PF00795">
    <property type="entry name" value="CN_hydrolase"/>
    <property type="match status" value="1"/>
</dbReference>